<dbReference type="AlphaFoldDB" id="K0PVZ2"/>
<name>K0PVZ2_9HYPH</name>
<gene>
    <name evidence="1" type="ORF">BN77_2902</name>
</gene>
<dbReference type="HOGENOM" id="CLU_2685299_0_0_5"/>
<dbReference type="Proteomes" id="UP000009319">
    <property type="component" value="Unassembled WGS sequence"/>
</dbReference>
<accession>K0PVZ2</accession>
<protein>
    <submittedName>
        <fullName evidence="1">Uncharacterized protein</fullName>
    </submittedName>
</protein>
<evidence type="ECO:0000313" key="2">
    <source>
        <dbReference type="Proteomes" id="UP000009319"/>
    </source>
</evidence>
<reference evidence="1 2" key="1">
    <citation type="journal article" date="2013" name="Genome Announc.">
        <title>Draft Genome Sequence of Rhizobium mesoamericanum STM3625, a Nitrogen-Fixing Symbiont of Mimosa pudica Isolated in French Guiana (South America).</title>
        <authorList>
            <person name="Moulin L."/>
            <person name="Mornico D."/>
            <person name="Melkonian R."/>
            <person name="Klonowska A."/>
        </authorList>
    </citation>
    <scope>NUCLEOTIDE SEQUENCE [LARGE SCALE GENOMIC DNA]</scope>
    <source>
        <strain evidence="1 2">STM3625</strain>
    </source>
</reference>
<keyword evidence="2" id="KW-1185">Reference proteome</keyword>
<dbReference type="EMBL" id="CANI01000019">
    <property type="protein sequence ID" value="CCM75730.1"/>
    <property type="molecule type" value="Genomic_DNA"/>
</dbReference>
<evidence type="ECO:0000313" key="1">
    <source>
        <dbReference type="EMBL" id="CCM75730.1"/>
    </source>
</evidence>
<comment type="caution">
    <text evidence="1">The sequence shown here is derived from an EMBL/GenBank/DDBJ whole genome shotgun (WGS) entry which is preliminary data.</text>
</comment>
<organism evidence="1 2">
    <name type="scientific">Rhizobium mesoamericanum STM3625</name>
    <dbReference type="NCBI Taxonomy" id="1211777"/>
    <lineage>
        <taxon>Bacteria</taxon>
        <taxon>Pseudomonadati</taxon>
        <taxon>Pseudomonadota</taxon>
        <taxon>Alphaproteobacteria</taxon>
        <taxon>Hyphomicrobiales</taxon>
        <taxon>Rhizobiaceae</taxon>
        <taxon>Rhizobium/Agrobacterium group</taxon>
        <taxon>Rhizobium</taxon>
    </lineage>
</organism>
<proteinExistence type="predicted"/>
<sequence>MVSCSAMKEDRQAYLGSYSGPAGPGSAARNGMYVESLEQSMLVIVERGGHSALHERLGSATVDRIDIFFEVFRK</sequence>